<keyword evidence="5" id="KW-0998">Cell outer membrane</keyword>
<dbReference type="EMBL" id="CAKLPZ010000001">
    <property type="protein sequence ID" value="CAH0998695.1"/>
    <property type="molecule type" value="Genomic_DNA"/>
</dbReference>
<dbReference type="InterPro" id="IPR011990">
    <property type="entry name" value="TPR-like_helical_dom_sf"/>
</dbReference>
<evidence type="ECO:0000259" key="8">
    <source>
        <dbReference type="Pfam" id="PF14322"/>
    </source>
</evidence>
<dbReference type="PROSITE" id="PS51257">
    <property type="entry name" value="PROKAR_LIPOPROTEIN"/>
    <property type="match status" value="1"/>
</dbReference>
<comment type="subcellular location">
    <subcellularLocation>
        <location evidence="1">Cell outer membrane</location>
    </subcellularLocation>
</comment>
<evidence type="ECO:0000256" key="6">
    <source>
        <dbReference type="SAM" id="SignalP"/>
    </source>
</evidence>
<keyword evidence="10" id="KW-1185">Reference proteome</keyword>
<keyword evidence="3 6" id="KW-0732">Signal</keyword>
<protein>
    <submittedName>
        <fullName evidence="9">SusD-like protein P2</fullName>
    </submittedName>
</protein>
<feature type="signal peptide" evidence="6">
    <location>
        <begin position="1"/>
        <end position="18"/>
    </location>
</feature>
<comment type="similarity">
    <text evidence="2">Belongs to the SusD family.</text>
</comment>
<comment type="caution">
    <text evidence="9">The sequence shown here is derived from an EMBL/GenBank/DDBJ whole genome shotgun (WGS) entry which is preliminary data.</text>
</comment>
<feature type="domain" description="RagB/SusD" evidence="7">
    <location>
        <begin position="346"/>
        <end position="501"/>
    </location>
</feature>
<evidence type="ECO:0000256" key="1">
    <source>
        <dbReference type="ARBA" id="ARBA00004442"/>
    </source>
</evidence>
<evidence type="ECO:0000256" key="4">
    <source>
        <dbReference type="ARBA" id="ARBA00023136"/>
    </source>
</evidence>
<sequence>MKKYVVFLFLGFALASCSDLVEEPVGVLAPDGFFKTPSDIQTATNAAFGHMVHEDFWGRKMSLTLMLRSDMVAIGDPTTARRRIDHDEFTVAADNGMIEGYWLRVYQIISAANQAIAGAEQVNAAAEVKNAITAQAYFARAFAYFHLVRQFGDIPYINTPITDLAAASSVSKTPAAEVYANIIADLEFAKQWLPDTQESRSIPARSAAHAYLSLVHLTMGNYQMAYDEAKGVIDNEDTYNLGLEDDFQDLFDAVAIESSREPLFTLDFIGASDGDDGRDYQAALTGIRGDEQYGYGGGWSVGVPSLDVYRSWDGRDYRKSVSLDTTAVYNGVTETYEVFMNFNTRAVNRPHIAKYTRRFGATATGNGRGSNYNYMMMRYAEVLLIAAEALNEISPGSTEAEGYVNRVRARARNGSSFPADVSGLSQDAFRELVLEDRKWELAFEVKRWYDIARRRLADEVFAADGLEGAKPNFDAAQDYLFPLPADELSRNPNLAPQNPGY</sequence>
<organism evidence="9 10">
    <name type="scientific">Neolewinella maritima</name>
    <dbReference type="NCBI Taxonomy" id="1383882"/>
    <lineage>
        <taxon>Bacteria</taxon>
        <taxon>Pseudomonadati</taxon>
        <taxon>Bacteroidota</taxon>
        <taxon>Saprospiria</taxon>
        <taxon>Saprospirales</taxon>
        <taxon>Lewinellaceae</taxon>
        <taxon>Neolewinella</taxon>
    </lineage>
</organism>
<dbReference type="Pfam" id="PF14322">
    <property type="entry name" value="SusD-like_3"/>
    <property type="match status" value="1"/>
</dbReference>
<accession>A0ABM9AW92</accession>
<proteinExistence type="inferred from homology"/>
<reference evidence="9" key="1">
    <citation type="submission" date="2021-12" db="EMBL/GenBank/DDBJ databases">
        <authorList>
            <person name="Rodrigo-Torres L."/>
            <person name="Arahal R. D."/>
            <person name="Lucena T."/>
        </authorList>
    </citation>
    <scope>NUCLEOTIDE SEQUENCE</scope>
    <source>
        <strain evidence="9">CECT 8419</strain>
    </source>
</reference>
<evidence type="ECO:0000313" key="9">
    <source>
        <dbReference type="EMBL" id="CAH0998695.1"/>
    </source>
</evidence>
<evidence type="ECO:0000256" key="2">
    <source>
        <dbReference type="ARBA" id="ARBA00006275"/>
    </source>
</evidence>
<keyword evidence="4" id="KW-0472">Membrane</keyword>
<feature type="domain" description="SusD-like N-terminal" evidence="8">
    <location>
        <begin position="90"/>
        <end position="217"/>
    </location>
</feature>
<evidence type="ECO:0000259" key="7">
    <source>
        <dbReference type="Pfam" id="PF07980"/>
    </source>
</evidence>
<dbReference type="InterPro" id="IPR033985">
    <property type="entry name" value="SusD-like_N"/>
</dbReference>
<gene>
    <name evidence="9" type="ORF">LEM8419_00041</name>
</gene>
<dbReference type="InterPro" id="IPR012944">
    <property type="entry name" value="SusD_RagB_dom"/>
</dbReference>
<dbReference type="Gene3D" id="1.25.40.390">
    <property type="match status" value="1"/>
</dbReference>
<name>A0ABM9AW92_9BACT</name>
<evidence type="ECO:0000256" key="3">
    <source>
        <dbReference type="ARBA" id="ARBA00022729"/>
    </source>
</evidence>
<evidence type="ECO:0000313" key="10">
    <source>
        <dbReference type="Proteomes" id="UP000837803"/>
    </source>
</evidence>
<dbReference type="RefSeq" id="WP_238748949.1">
    <property type="nucleotide sequence ID" value="NZ_CAKLPZ010000001.1"/>
</dbReference>
<evidence type="ECO:0000256" key="5">
    <source>
        <dbReference type="ARBA" id="ARBA00023237"/>
    </source>
</evidence>
<feature type="chain" id="PRO_5045903593" evidence="6">
    <location>
        <begin position="19"/>
        <end position="501"/>
    </location>
</feature>
<dbReference type="Pfam" id="PF07980">
    <property type="entry name" value="SusD_RagB"/>
    <property type="match status" value="1"/>
</dbReference>
<dbReference type="Proteomes" id="UP000837803">
    <property type="component" value="Unassembled WGS sequence"/>
</dbReference>
<dbReference type="SUPFAM" id="SSF48452">
    <property type="entry name" value="TPR-like"/>
    <property type="match status" value="1"/>
</dbReference>